<gene>
    <name evidence="6" type="ORF">OCL97_05110</name>
</gene>
<keyword evidence="3" id="KW-0862">Zinc</keyword>
<name>A0ABW6CN61_9CAUL</name>
<evidence type="ECO:0000313" key="7">
    <source>
        <dbReference type="Proteomes" id="UP001598130"/>
    </source>
</evidence>
<dbReference type="RefSeq" id="WP_377368183.1">
    <property type="nucleotide sequence ID" value="NZ_JAOTJD010000006.1"/>
</dbReference>
<protein>
    <submittedName>
        <fullName evidence="6">TraR/DksA C4-type zinc finger protein</fullName>
    </submittedName>
</protein>
<keyword evidence="7" id="KW-1185">Reference proteome</keyword>
<evidence type="ECO:0000256" key="3">
    <source>
        <dbReference type="ARBA" id="ARBA00022833"/>
    </source>
</evidence>
<evidence type="ECO:0000256" key="2">
    <source>
        <dbReference type="ARBA" id="ARBA00022771"/>
    </source>
</evidence>
<dbReference type="Proteomes" id="UP001598130">
    <property type="component" value="Unassembled WGS sequence"/>
</dbReference>
<evidence type="ECO:0000313" key="6">
    <source>
        <dbReference type="EMBL" id="MFD3263347.1"/>
    </source>
</evidence>
<reference evidence="6 7" key="1">
    <citation type="submission" date="2022-09" db="EMBL/GenBank/DDBJ databases">
        <title>New species of Phenylobacterium.</title>
        <authorList>
            <person name="Mieszkin S."/>
        </authorList>
    </citation>
    <scope>NUCLEOTIDE SEQUENCE [LARGE SCALE GENOMIC DNA]</scope>
    <source>
        <strain evidence="6 7">HK31-G</strain>
    </source>
</reference>
<keyword evidence="2" id="KW-0863">Zinc-finger</keyword>
<proteinExistence type="predicted"/>
<dbReference type="Gene3D" id="1.20.120.910">
    <property type="entry name" value="DksA, coiled-coil domain"/>
    <property type="match status" value="1"/>
</dbReference>
<evidence type="ECO:0000256" key="1">
    <source>
        <dbReference type="ARBA" id="ARBA00022723"/>
    </source>
</evidence>
<feature type="domain" description="Zinc finger DksA/TraR C4-type" evidence="5">
    <location>
        <begin position="34"/>
        <end position="69"/>
    </location>
</feature>
<dbReference type="SUPFAM" id="SSF57716">
    <property type="entry name" value="Glucocorticoid receptor-like (DNA-binding domain)"/>
    <property type="match status" value="1"/>
</dbReference>
<keyword evidence="1" id="KW-0479">Metal-binding</keyword>
<organism evidence="6 7">
    <name type="scientific">Phenylobacterium ferrooxidans</name>
    <dbReference type="NCBI Taxonomy" id="2982689"/>
    <lineage>
        <taxon>Bacteria</taxon>
        <taxon>Pseudomonadati</taxon>
        <taxon>Pseudomonadota</taxon>
        <taxon>Alphaproteobacteria</taxon>
        <taxon>Caulobacterales</taxon>
        <taxon>Caulobacteraceae</taxon>
        <taxon>Phenylobacterium</taxon>
    </lineage>
</organism>
<evidence type="ECO:0000256" key="4">
    <source>
        <dbReference type="PROSITE-ProRule" id="PRU00510"/>
    </source>
</evidence>
<dbReference type="InterPro" id="IPR000962">
    <property type="entry name" value="Znf_DskA_TraR"/>
</dbReference>
<sequence length="79" mass="8909">MTDVIDDAQRFEAFRRDLALAAALAGERRRDVVFGVLVCADCDDPMEDERLAARPEAIRCLTCQEAHERRLALHARSLP</sequence>
<dbReference type="Pfam" id="PF01258">
    <property type="entry name" value="zf-dskA_traR"/>
    <property type="match status" value="1"/>
</dbReference>
<dbReference type="PROSITE" id="PS51128">
    <property type="entry name" value="ZF_DKSA_2"/>
    <property type="match status" value="1"/>
</dbReference>
<dbReference type="EMBL" id="JAOTJD010000006">
    <property type="protein sequence ID" value="MFD3263347.1"/>
    <property type="molecule type" value="Genomic_DNA"/>
</dbReference>
<accession>A0ABW6CN61</accession>
<evidence type="ECO:0000259" key="5">
    <source>
        <dbReference type="Pfam" id="PF01258"/>
    </source>
</evidence>
<comment type="caution">
    <text evidence="6">The sequence shown here is derived from an EMBL/GenBank/DDBJ whole genome shotgun (WGS) entry which is preliminary data.</text>
</comment>
<feature type="zinc finger region" description="dksA C4-type" evidence="4">
    <location>
        <begin position="39"/>
        <end position="63"/>
    </location>
</feature>